<evidence type="ECO:0000256" key="2">
    <source>
        <dbReference type="ARBA" id="ARBA00005802"/>
    </source>
</evidence>
<dbReference type="Pfam" id="PF01439">
    <property type="entry name" value="Metallothio_2"/>
    <property type="match status" value="1"/>
</dbReference>
<protein>
    <recommendedName>
        <fullName evidence="5">Metallothionein-like protein</fullName>
    </recommendedName>
</protein>
<evidence type="ECO:0000313" key="6">
    <source>
        <dbReference type="EMBL" id="ANF89428.1"/>
    </source>
</evidence>
<dbReference type="EMBL" id="KU245562">
    <property type="protein sequence ID" value="ANF89428.1"/>
    <property type="molecule type" value="mRNA"/>
</dbReference>
<evidence type="ECO:0000256" key="3">
    <source>
        <dbReference type="ARBA" id="ARBA00022723"/>
    </source>
</evidence>
<dbReference type="GO" id="GO:0046872">
    <property type="term" value="F:metal ion binding"/>
    <property type="evidence" value="ECO:0007669"/>
    <property type="project" value="UniProtKB-UniRule"/>
</dbReference>
<proteinExistence type="evidence at transcript level"/>
<organism evidence="6">
    <name type="scientific">Sedum plumbizincicola</name>
    <dbReference type="NCBI Taxonomy" id="1532924"/>
    <lineage>
        <taxon>Eukaryota</taxon>
        <taxon>Viridiplantae</taxon>
        <taxon>Streptophyta</taxon>
        <taxon>Embryophyta</taxon>
        <taxon>Tracheophyta</taxon>
        <taxon>Spermatophyta</taxon>
        <taxon>Magnoliopsida</taxon>
        <taxon>eudicotyledons</taxon>
        <taxon>Gunneridae</taxon>
        <taxon>Pentapetalae</taxon>
        <taxon>Saxifragales</taxon>
        <taxon>Crassulaceae</taxon>
        <taxon>Sedum</taxon>
    </lineage>
</organism>
<evidence type="ECO:0000256" key="5">
    <source>
        <dbReference type="RuleBase" id="RU369052"/>
    </source>
</evidence>
<evidence type="ECO:0000256" key="4">
    <source>
        <dbReference type="ARBA" id="ARBA00022851"/>
    </source>
</evidence>
<comment type="similarity">
    <text evidence="2 5">Belongs to the metallothionein superfamily. Type 15 family.</text>
</comment>
<accession>A0A172ZAN5</accession>
<dbReference type="InterPro" id="IPR000347">
    <property type="entry name" value="Metalthion_15p"/>
</dbReference>
<keyword evidence="3 5" id="KW-0479">Metal-binding</keyword>
<sequence length="84" mass="8427">MSSSCNCGSSCSCGSSCKCSGGCNCCSKYAADISETATMATHSVISGLAPQVNMNSFEGVEKGFGENDGDCKCGSNCTCDSCNC</sequence>
<dbReference type="PANTHER" id="PTHR33543:SF37">
    <property type="entry name" value="METALLOTHIONEIN-LIKE PROTEIN 4B"/>
    <property type="match status" value="1"/>
</dbReference>
<evidence type="ECO:0000256" key="1">
    <source>
        <dbReference type="ARBA" id="ARBA00002568"/>
    </source>
</evidence>
<dbReference type="AlphaFoldDB" id="A0A172ZAN5"/>
<comment type="function">
    <text evidence="1 5">Metallothioneins have a high content of cysteine residues that bind various heavy metals.</text>
</comment>
<name>A0A172ZAN5_9MAGN</name>
<dbReference type="PANTHER" id="PTHR33543">
    <property type="entry name" value="METALLOTHIONEIN-LIKE PROTEIN 2A"/>
    <property type="match status" value="1"/>
</dbReference>
<keyword evidence="4 5" id="KW-0480">Metal-thiolate cluster</keyword>
<reference evidence="6" key="1">
    <citation type="submission" date="2015-12" db="EMBL/GenBank/DDBJ databases">
        <title>Increased expression and enhanced function may be important for SpMTL in Cd detoxification and Cd long-distance transport in novel hyperaccumulator Sedum plumbizincicola.</title>
        <authorList>
            <person name="Peng J.-S."/>
        </authorList>
    </citation>
    <scope>NUCLEOTIDE SEQUENCE</scope>
</reference>